<dbReference type="Proteomes" id="UP001189429">
    <property type="component" value="Unassembled WGS sequence"/>
</dbReference>
<dbReference type="EMBL" id="CAUYUJ010007625">
    <property type="protein sequence ID" value="CAK0821395.1"/>
    <property type="molecule type" value="Genomic_DNA"/>
</dbReference>
<feature type="transmembrane region" description="Helical" evidence="1">
    <location>
        <begin position="64"/>
        <end position="88"/>
    </location>
</feature>
<evidence type="ECO:0000313" key="2">
    <source>
        <dbReference type="EMBL" id="CAK0821395.1"/>
    </source>
</evidence>
<comment type="caution">
    <text evidence="2">The sequence shown here is derived from an EMBL/GenBank/DDBJ whole genome shotgun (WGS) entry which is preliminary data.</text>
</comment>
<evidence type="ECO:0008006" key="4">
    <source>
        <dbReference type="Google" id="ProtNLM"/>
    </source>
</evidence>
<gene>
    <name evidence="2" type="ORF">PCOR1329_LOCUS22732</name>
</gene>
<reference evidence="2" key="1">
    <citation type="submission" date="2023-10" db="EMBL/GenBank/DDBJ databases">
        <authorList>
            <person name="Chen Y."/>
            <person name="Shah S."/>
            <person name="Dougan E. K."/>
            <person name="Thang M."/>
            <person name="Chan C."/>
        </authorList>
    </citation>
    <scope>NUCLEOTIDE SEQUENCE [LARGE SCALE GENOMIC DNA]</scope>
</reference>
<keyword evidence="3" id="KW-1185">Reference proteome</keyword>
<organism evidence="2 3">
    <name type="scientific">Prorocentrum cordatum</name>
    <dbReference type="NCBI Taxonomy" id="2364126"/>
    <lineage>
        <taxon>Eukaryota</taxon>
        <taxon>Sar</taxon>
        <taxon>Alveolata</taxon>
        <taxon>Dinophyceae</taxon>
        <taxon>Prorocentrales</taxon>
        <taxon>Prorocentraceae</taxon>
        <taxon>Prorocentrum</taxon>
    </lineage>
</organism>
<name>A0ABN9RQ92_9DINO</name>
<sequence>MPGLLVCYWVGNILYRLATLRAVRQLSSLATMLANLLTVPVTSLAFCLPLGLPLLGPPEACSPRLVGGLLLLCLGLAVFNGALVRGAYKQFRAHRRARREGGARR</sequence>
<evidence type="ECO:0000313" key="3">
    <source>
        <dbReference type="Proteomes" id="UP001189429"/>
    </source>
</evidence>
<keyword evidence="1" id="KW-0472">Membrane</keyword>
<feature type="transmembrane region" description="Helical" evidence="1">
    <location>
        <begin position="29"/>
        <end position="52"/>
    </location>
</feature>
<evidence type="ECO:0000256" key="1">
    <source>
        <dbReference type="SAM" id="Phobius"/>
    </source>
</evidence>
<keyword evidence="1" id="KW-0812">Transmembrane</keyword>
<keyword evidence="1" id="KW-1133">Transmembrane helix</keyword>
<accession>A0ABN9RQ92</accession>
<protein>
    <recommendedName>
        <fullName evidence="4">EamA domain-containing protein</fullName>
    </recommendedName>
</protein>
<proteinExistence type="predicted"/>